<dbReference type="Proteomes" id="UP001287059">
    <property type="component" value="Unassembled WGS sequence"/>
</dbReference>
<evidence type="ECO:0000313" key="1">
    <source>
        <dbReference type="EMBL" id="MDX8478726.1"/>
    </source>
</evidence>
<dbReference type="Gene3D" id="3.90.226.10">
    <property type="entry name" value="2-enoyl-CoA Hydratase, Chain A, domain 1"/>
    <property type="match status" value="2"/>
</dbReference>
<gene>
    <name evidence="1" type="ORF">RFN28_09555</name>
</gene>
<name>A0ABU4XVK5_9HYPH</name>
<protein>
    <recommendedName>
        <fullName evidence="3">Periplasmic protein</fullName>
    </recommendedName>
</protein>
<dbReference type="InterPro" id="IPR029045">
    <property type="entry name" value="ClpP/crotonase-like_dom_sf"/>
</dbReference>
<sequence>MVPKRRSDSSGWWRGLFRLGLVAAIGLVSFSANAGEEAPELGPTMRFAVVRGSAQGCEPNCPEWISAEGTIEAGTPTLLKRLLKTLGGRQLPIVVNSPGGNVDAALQLGRLIRKNKLDIAVGVTEFSGCAPGMKNCRDDDGKGALYFGIAYDNGAMCNSACPLMFAGGIRRVVGEWAFLGVHQITTTYHREKLLYRTTYQIVNGKKRVISTRIVSRKNAGSYKTYEMSKAVEKRLSAYLNEMGVEQGVLEAIKATPASDIRQIEPDDMLEMKLVTSLDSLDLLTGKSICRQNPSPANCREIPTNAKPAEVAAVEVKPASPQSAEAAPPQKQEQEMRFVLVRGSNPLCNPDCPEWISAQGTIVAGTPDRLRELLDTVGGRRLPIVVSSPGGDVQGALAAGRLIRERRLDVAVARTDFLDCDPGAAGCVAKDGLYAGLTVDAGAECNSACAVLIAGGARRLVGASAHLSLHSLGMADKVKAYLDEMAVGPGLFPAMQSVPYASHRDLSQDEMEKFGLTTGRQSVDELTGATICKSSPRPDNCRVLPSANAEVETPAKL</sequence>
<reference evidence="1 2" key="1">
    <citation type="submission" date="2023-08" db="EMBL/GenBank/DDBJ databases">
        <title>Implementing the SeqCode for naming new Mesorhizobium species isolated from Vachellia karroo root nodules.</title>
        <authorList>
            <person name="Van Lill M."/>
        </authorList>
    </citation>
    <scope>NUCLEOTIDE SEQUENCE [LARGE SCALE GENOMIC DNA]</scope>
    <source>
        <strain evidence="1 2">VK24D</strain>
    </source>
</reference>
<proteinExistence type="predicted"/>
<comment type="caution">
    <text evidence="1">The sequence shown here is derived from an EMBL/GenBank/DDBJ whole genome shotgun (WGS) entry which is preliminary data.</text>
</comment>
<organism evidence="1 2">
    <name type="scientific">Mesorhizobium album</name>
    <dbReference type="NCBI Taxonomy" id="3072314"/>
    <lineage>
        <taxon>Bacteria</taxon>
        <taxon>Pseudomonadati</taxon>
        <taxon>Pseudomonadota</taxon>
        <taxon>Alphaproteobacteria</taxon>
        <taxon>Hyphomicrobiales</taxon>
        <taxon>Phyllobacteriaceae</taxon>
        <taxon>Mesorhizobium</taxon>
    </lineage>
</organism>
<dbReference type="SUPFAM" id="SSF52096">
    <property type="entry name" value="ClpP/crotonase"/>
    <property type="match status" value="2"/>
</dbReference>
<evidence type="ECO:0008006" key="3">
    <source>
        <dbReference type="Google" id="ProtNLM"/>
    </source>
</evidence>
<accession>A0ABU4XVK5</accession>
<evidence type="ECO:0000313" key="2">
    <source>
        <dbReference type="Proteomes" id="UP001287059"/>
    </source>
</evidence>
<keyword evidence="2" id="KW-1185">Reference proteome</keyword>
<dbReference type="RefSeq" id="WP_320287106.1">
    <property type="nucleotide sequence ID" value="NZ_JAVIIW010000008.1"/>
</dbReference>
<dbReference type="EMBL" id="JAVIIW010000008">
    <property type="protein sequence ID" value="MDX8478726.1"/>
    <property type="molecule type" value="Genomic_DNA"/>
</dbReference>